<feature type="region of interest" description="Disordered" evidence="2">
    <location>
        <begin position="287"/>
        <end position="312"/>
    </location>
</feature>
<comment type="similarity">
    <text evidence="1">Belongs to the DNA polymerase type-Y family.</text>
</comment>
<dbReference type="GO" id="GO:0042276">
    <property type="term" value="P:error-prone translesion synthesis"/>
    <property type="evidence" value="ECO:0007669"/>
    <property type="project" value="TreeGrafter"/>
</dbReference>
<dbReference type="InterPro" id="IPR043502">
    <property type="entry name" value="DNA/RNA_pol_sf"/>
</dbReference>
<dbReference type="SUPFAM" id="SSF56672">
    <property type="entry name" value="DNA/RNA polymerases"/>
    <property type="match status" value="1"/>
</dbReference>
<evidence type="ECO:0000256" key="1">
    <source>
        <dbReference type="ARBA" id="ARBA00010945"/>
    </source>
</evidence>
<dbReference type="InterPro" id="IPR043128">
    <property type="entry name" value="Rev_trsase/Diguanyl_cyclase"/>
</dbReference>
<dbReference type="GO" id="GO:0009432">
    <property type="term" value="P:SOS response"/>
    <property type="evidence" value="ECO:0007669"/>
    <property type="project" value="TreeGrafter"/>
</dbReference>
<sequence length="455" mass="48523">MGRVFPSFLSPARAINHKRYAVSGARPIANLRIGQAWRECGDLLRRQRTVSGRCEIPVCVGISTTKTLAKVANRTAKKDPLSGGVCYLPDEASQTAALAKMELGDVWGIGRGLAPPLAALSITSPLKLRDANPTRIRERFNVVLQRTVMELQGTPCLDLEQDSPDSKTICCSRSFARAVEGFDELAEALTAYTSYAAQKMRAGPGNRRRGGDAHHQPAQAGGRPVIRNPARAADDRHQRHRPVDPRGPMGPAGDLQAGVPLQEMRHPPARSAPGRGRAGLTVPAAGSCRAVSPDAGDGRSQRPLRAGSRALRVQRAGSPLETAGGVPFTAVHDAVGRAATSLGLSRTAPPLACRNAYQVGCLSYNNAVSSNFTHHLMIAFVCGTSPIRITVAWLGNTQKSIVIGGLVAAVPSLPCNQIRRRHIRAQDREFKIRVFLQNASATGVFPVGFSTICSG</sequence>
<evidence type="ECO:0000313" key="5">
    <source>
        <dbReference type="Proteomes" id="UP000008070"/>
    </source>
</evidence>
<dbReference type="AlphaFoldDB" id="C7CNB5"/>
<dbReference type="PANTHER" id="PTHR11076:SF34">
    <property type="entry name" value="PROTEIN UMUC"/>
    <property type="match status" value="1"/>
</dbReference>
<dbReference type="GO" id="GO:0005829">
    <property type="term" value="C:cytosol"/>
    <property type="evidence" value="ECO:0007669"/>
    <property type="project" value="TreeGrafter"/>
</dbReference>
<dbReference type="GO" id="GO:0003887">
    <property type="term" value="F:DNA-directed DNA polymerase activity"/>
    <property type="evidence" value="ECO:0007669"/>
    <property type="project" value="TreeGrafter"/>
</dbReference>
<evidence type="ECO:0000256" key="2">
    <source>
        <dbReference type="SAM" id="MobiDB-lite"/>
    </source>
</evidence>
<evidence type="ECO:0000259" key="3">
    <source>
        <dbReference type="PROSITE" id="PS50173"/>
    </source>
</evidence>
<feature type="region of interest" description="Disordered" evidence="2">
    <location>
        <begin position="200"/>
        <end position="257"/>
    </location>
</feature>
<feature type="compositionally biased region" description="Basic and acidic residues" evidence="2">
    <location>
        <begin position="232"/>
        <end position="244"/>
    </location>
</feature>
<dbReference type="GO" id="GO:0006281">
    <property type="term" value="P:DNA repair"/>
    <property type="evidence" value="ECO:0007669"/>
    <property type="project" value="InterPro"/>
</dbReference>
<keyword evidence="4" id="KW-0614">Plasmid</keyword>
<name>C7CNB5_METED</name>
<dbReference type="Proteomes" id="UP000008070">
    <property type="component" value="Plasmid p2METDI"/>
</dbReference>
<accession>C7CNB5</accession>
<dbReference type="PANTHER" id="PTHR11076">
    <property type="entry name" value="DNA REPAIR POLYMERASE UMUC / TRANSFERASE FAMILY MEMBER"/>
    <property type="match status" value="1"/>
</dbReference>
<evidence type="ECO:0000313" key="4">
    <source>
        <dbReference type="EMBL" id="CAX17145.1"/>
    </source>
</evidence>
<dbReference type="KEGG" id="mdi:p2METDI0016"/>
<geneLocation type="plasmid" evidence="4 5">
    <name>p2METDI</name>
</geneLocation>
<dbReference type="InterPro" id="IPR050116">
    <property type="entry name" value="DNA_polymerase-Y"/>
</dbReference>
<organism evidence="4 5">
    <name type="scientific">Methylorubrum extorquens (strain DSM 6343 / CIP 106787 / DM4)</name>
    <name type="common">Methylobacterium extorquens</name>
    <dbReference type="NCBI Taxonomy" id="661410"/>
    <lineage>
        <taxon>Bacteria</taxon>
        <taxon>Pseudomonadati</taxon>
        <taxon>Pseudomonadota</taxon>
        <taxon>Alphaproteobacteria</taxon>
        <taxon>Hyphomicrobiales</taxon>
        <taxon>Methylobacteriaceae</taxon>
        <taxon>Methylorubrum</taxon>
    </lineage>
</organism>
<proteinExistence type="inferred from homology"/>
<dbReference type="InterPro" id="IPR001126">
    <property type="entry name" value="UmuC"/>
</dbReference>
<gene>
    <name evidence="4" type="ORF">METD_P2METDI0016</name>
</gene>
<dbReference type="HOGENOM" id="CLU_601045_0_0_5"/>
<protein>
    <recommendedName>
        <fullName evidence="3">UmuC domain-containing protein</fullName>
    </recommendedName>
</protein>
<reference evidence="5" key="1">
    <citation type="journal article" date="2009" name="PLoS ONE">
        <title>Methylobacterium genome sequences: a reference blueprint to investigate microbial metabolism of C1 compounds from natural and industrial sources.</title>
        <authorList>
            <person name="Vuilleumier S."/>
            <person name="Chistoserdova L."/>
            <person name="Lee M.-C."/>
            <person name="Bringel F."/>
            <person name="Lajus A."/>
            <person name="Zhou Y."/>
            <person name="Gourion B."/>
            <person name="Barbe V."/>
            <person name="Chang J."/>
            <person name="Cruveiller S."/>
            <person name="Dossat C."/>
            <person name="Gillett W."/>
            <person name="Gruffaz C."/>
            <person name="Haugen E."/>
            <person name="Hourcade E."/>
            <person name="Levy R."/>
            <person name="Mangenot S."/>
            <person name="Muller E."/>
            <person name="Nadalig T."/>
            <person name="Pagni M."/>
            <person name="Penny C."/>
            <person name="Peyraud R."/>
            <person name="Robinson D.G."/>
            <person name="Roche D."/>
            <person name="Rouy Z."/>
            <person name="Saenampechek C."/>
            <person name="Salvignol G."/>
            <person name="Vallenet D."/>
            <person name="Wu Z."/>
            <person name="Marx C.J."/>
            <person name="Vorholt J.A."/>
            <person name="Olson M.V."/>
            <person name="Kaul R."/>
            <person name="Weissenbach J."/>
            <person name="Medigue C."/>
            <person name="Lidstrom M.E."/>
        </authorList>
    </citation>
    <scope>NUCLEOTIDE SEQUENCE [LARGE SCALE GENOMIC DNA]</scope>
    <source>
        <strain evidence="5">DSM 6343 / CIP 106787 / DM4</strain>
        <plasmid evidence="5">p2METDI</plasmid>
    </source>
</reference>
<dbReference type="EMBL" id="FP103044">
    <property type="protein sequence ID" value="CAX17145.1"/>
    <property type="molecule type" value="Genomic_DNA"/>
</dbReference>
<dbReference type="Gene3D" id="3.30.70.270">
    <property type="match status" value="1"/>
</dbReference>
<feature type="domain" description="UmuC" evidence="3">
    <location>
        <begin position="46"/>
        <end position="110"/>
    </location>
</feature>
<dbReference type="PROSITE" id="PS50173">
    <property type="entry name" value="UMUC"/>
    <property type="match status" value="1"/>
</dbReference>